<dbReference type="SUPFAM" id="SSF56935">
    <property type="entry name" value="Porins"/>
    <property type="match status" value="1"/>
</dbReference>
<dbReference type="Proteomes" id="UP000771797">
    <property type="component" value="Unassembled WGS sequence"/>
</dbReference>
<evidence type="ECO:0000256" key="1">
    <source>
        <dbReference type="SAM" id="SignalP"/>
    </source>
</evidence>
<gene>
    <name evidence="2" type="ORF">A6D6_03826</name>
</gene>
<accession>A0ABQ6Y395</accession>
<dbReference type="EMBL" id="AQPF01000056">
    <property type="protein sequence ID" value="KAF0803095.1"/>
    <property type="molecule type" value="Genomic_DNA"/>
</dbReference>
<keyword evidence="1" id="KW-0732">Signal</keyword>
<sequence>MKLLSRTPLSLFLCTLAVPASADWQADADITLTSNYLWRGKTQSDDRPALQAGVETRHTGGGYAGAWFSTIDDGEDAGYEMDLTMGRRFKAGPLPMDVGLIYYAYPLAEQDSDIGEGLITVGPDALQVRYALTVWKEDGDGRTHDQYLALGGTYPVSDDYGVSWTVGHVKDATDDDGDYQHLALAVSRDLAEHGVLSLGVESNNADDDRHRNRPRLVLSWQWSL</sequence>
<dbReference type="NCBIfam" id="TIGR02001">
    <property type="entry name" value="gcw_chp"/>
    <property type="match status" value="1"/>
</dbReference>
<evidence type="ECO:0000313" key="3">
    <source>
        <dbReference type="Proteomes" id="UP000771797"/>
    </source>
</evidence>
<comment type="caution">
    <text evidence="2">The sequence shown here is derived from an EMBL/GenBank/DDBJ whole genome shotgun (WGS) entry which is preliminary data.</text>
</comment>
<dbReference type="RefSeq" id="WP_133493169.1">
    <property type="nucleotide sequence ID" value="NZ_AQPF01000056.1"/>
</dbReference>
<feature type="chain" id="PRO_5046418511" evidence="1">
    <location>
        <begin position="23"/>
        <end position="224"/>
    </location>
</feature>
<dbReference type="Pfam" id="PF09694">
    <property type="entry name" value="Gcw_chp"/>
    <property type="match status" value="1"/>
</dbReference>
<protein>
    <submittedName>
        <fullName evidence="2">Uncharacterized protein</fullName>
    </submittedName>
</protein>
<keyword evidence="3" id="KW-1185">Reference proteome</keyword>
<organism evidence="2 3">
    <name type="scientific">Alcanivorax xiamenensis</name>
    <dbReference type="NCBI Taxonomy" id="1177156"/>
    <lineage>
        <taxon>Bacteria</taxon>
        <taxon>Pseudomonadati</taxon>
        <taxon>Pseudomonadota</taxon>
        <taxon>Gammaproteobacteria</taxon>
        <taxon>Oceanospirillales</taxon>
        <taxon>Alcanivoracaceae</taxon>
        <taxon>Alcanivorax</taxon>
    </lineage>
</organism>
<feature type="signal peptide" evidence="1">
    <location>
        <begin position="1"/>
        <end position="22"/>
    </location>
</feature>
<reference evidence="2 3" key="1">
    <citation type="submission" date="2012-09" db="EMBL/GenBank/DDBJ databases">
        <title>Genome Sequence of alkane-degrading Bacterium Alcanivorax sp. 6-D-6.</title>
        <authorList>
            <person name="Lai Q."/>
            <person name="Shao Z."/>
        </authorList>
    </citation>
    <scope>NUCLEOTIDE SEQUENCE [LARGE SCALE GENOMIC DNA]</scope>
    <source>
        <strain evidence="2 3">6-D-6</strain>
    </source>
</reference>
<name>A0ABQ6Y395_9GAMM</name>
<proteinExistence type="predicted"/>
<dbReference type="InterPro" id="IPR010239">
    <property type="entry name" value="CHP02001"/>
</dbReference>
<evidence type="ECO:0000313" key="2">
    <source>
        <dbReference type="EMBL" id="KAF0803095.1"/>
    </source>
</evidence>